<dbReference type="EMBL" id="CZQD01000034">
    <property type="protein sequence ID" value="CUS56898.1"/>
    <property type="molecule type" value="Genomic_DNA"/>
</dbReference>
<dbReference type="InterPro" id="IPR011008">
    <property type="entry name" value="Dimeric_a/b-barrel"/>
</dbReference>
<reference evidence="1" key="1">
    <citation type="submission" date="2015-10" db="EMBL/GenBank/DDBJ databases">
        <authorList>
            <person name="Gilbert D.G."/>
        </authorList>
    </citation>
    <scope>NUCLEOTIDE SEQUENCE</scope>
</reference>
<sequence length="115" mass="12770">MTYVDCFMAAVPEANKAAYLAQAKMMAGLMKEYGALSVTECWGVDVPEGKKTSMHLAVMREADEGIVFSWVTWPSKTVRDAAWAKLESDERMQGMEMPFDGARLIFGGFETMLEA</sequence>
<accession>A0A160U0B0</accession>
<dbReference type="Gene3D" id="3.30.70.100">
    <property type="match status" value="1"/>
</dbReference>
<dbReference type="PIRSF" id="PIRSF007028">
    <property type="entry name" value="UCP007028"/>
    <property type="match status" value="1"/>
</dbReference>
<evidence type="ECO:0000313" key="1">
    <source>
        <dbReference type="EMBL" id="CUS56898.1"/>
    </source>
</evidence>
<evidence type="ECO:0008006" key="2">
    <source>
        <dbReference type="Google" id="ProtNLM"/>
    </source>
</evidence>
<dbReference type="AlphaFoldDB" id="A0A160U0B0"/>
<dbReference type="Pfam" id="PF07237">
    <property type="entry name" value="DUF1428"/>
    <property type="match status" value="1"/>
</dbReference>
<name>A0A160U0B0_9ZZZZ</name>
<protein>
    <recommendedName>
        <fullName evidence="2">RNA signal recognition particle 4.5S RNA</fullName>
    </recommendedName>
</protein>
<dbReference type="InterPro" id="IPR009874">
    <property type="entry name" value="DUF1428"/>
</dbReference>
<organism evidence="1">
    <name type="scientific">hydrothermal vent metagenome</name>
    <dbReference type="NCBI Taxonomy" id="652676"/>
    <lineage>
        <taxon>unclassified sequences</taxon>
        <taxon>metagenomes</taxon>
        <taxon>ecological metagenomes</taxon>
    </lineage>
</organism>
<gene>
    <name evidence="1" type="ORF">MGWOODY_Hyp1360</name>
</gene>
<dbReference type="SUPFAM" id="SSF54909">
    <property type="entry name" value="Dimeric alpha+beta barrel"/>
    <property type="match status" value="1"/>
</dbReference>
<proteinExistence type="predicted"/>